<name>A0ABY6HSX4_9ARCH</name>
<sequence>MSFGKYLIKCNPIDPLSNISRKVMKRFGVLDIFDDFIYWNVGRTNFIKLFKTYWKYPIRGKENFPEYGGALVIANHQSELDPFLVGSAVHRKVQWLSKAENFQIPIFKSFIKPFGTIPLKRGQRDEEAMQNVRNVLENGGCVGMFPEGTRSSDGSLGEFRSGAARLVLESGVPYVPCAVIGAYKVFPKHKGPSSIKWKGGYEISIVIGKPVYADPSLEANYENAQLIKNAMRNDILKLQSGEMNESRTISKREKVPASLAISTQQKTKKRAKIPKSIMDPGFNPAEDLSIS</sequence>
<evidence type="ECO:0000256" key="1">
    <source>
        <dbReference type="ARBA" id="ARBA00022679"/>
    </source>
</evidence>
<dbReference type="CDD" id="cd07989">
    <property type="entry name" value="LPLAT_AGPAT-like"/>
    <property type="match status" value="1"/>
</dbReference>
<keyword evidence="2" id="KW-0012">Acyltransferase</keyword>
<dbReference type="SMART" id="SM00563">
    <property type="entry name" value="PlsC"/>
    <property type="match status" value="1"/>
</dbReference>
<keyword evidence="6" id="KW-1185">Reference proteome</keyword>
<evidence type="ECO:0000313" key="5">
    <source>
        <dbReference type="EMBL" id="UYP46620.1"/>
    </source>
</evidence>
<feature type="domain" description="Phospholipid/glycerol acyltransferase" evidence="4">
    <location>
        <begin position="70"/>
        <end position="182"/>
    </location>
</feature>
<dbReference type="Pfam" id="PF01553">
    <property type="entry name" value="Acyltransferase"/>
    <property type="match status" value="1"/>
</dbReference>
<gene>
    <name evidence="5" type="ORF">NEF87_002905</name>
</gene>
<accession>A0ABY6HSX4</accession>
<dbReference type="PANTHER" id="PTHR10434">
    <property type="entry name" value="1-ACYL-SN-GLYCEROL-3-PHOSPHATE ACYLTRANSFERASE"/>
    <property type="match status" value="1"/>
</dbReference>
<organism evidence="5 6">
    <name type="scientific">Candidatus Lokiarchaeum ossiferum</name>
    <dbReference type="NCBI Taxonomy" id="2951803"/>
    <lineage>
        <taxon>Archaea</taxon>
        <taxon>Promethearchaeati</taxon>
        <taxon>Promethearchaeota</taxon>
        <taxon>Promethearchaeia</taxon>
        <taxon>Promethearchaeales</taxon>
        <taxon>Promethearchaeaceae</taxon>
        <taxon>Candidatus Lokiarchaeum</taxon>
    </lineage>
</organism>
<evidence type="ECO:0000313" key="6">
    <source>
        <dbReference type="Proteomes" id="UP001208689"/>
    </source>
</evidence>
<dbReference type="InterPro" id="IPR002123">
    <property type="entry name" value="Plipid/glycerol_acylTrfase"/>
</dbReference>
<feature type="region of interest" description="Disordered" evidence="3">
    <location>
        <begin position="246"/>
        <end position="291"/>
    </location>
</feature>
<dbReference type="PANTHER" id="PTHR10434:SF40">
    <property type="entry name" value="1-ACYL-SN-GLYCEROL-3-PHOSPHATE ACYLTRANSFERASE"/>
    <property type="match status" value="1"/>
</dbReference>
<reference evidence="5" key="1">
    <citation type="submission" date="2022-09" db="EMBL/GenBank/DDBJ databases">
        <title>Actin cytoskeleton and complex cell architecture in an #Asgard archaeon.</title>
        <authorList>
            <person name="Ponce Toledo R.I."/>
            <person name="Schleper C."/>
            <person name="Rodrigues Oliveira T."/>
            <person name="Wollweber F."/>
            <person name="Xu J."/>
            <person name="Rittmann S."/>
            <person name="Klingl A."/>
            <person name="Pilhofer M."/>
        </authorList>
    </citation>
    <scope>NUCLEOTIDE SEQUENCE</scope>
    <source>
        <strain evidence="5">B-35</strain>
    </source>
</reference>
<evidence type="ECO:0000256" key="3">
    <source>
        <dbReference type="SAM" id="MobiDB-lite"/>
    </source>
</evidence>
<evidence type="ECO:0000259" key="4">
    <source>
        <dbReference type="SMART" id="SM00563"/>
    </source>
</evidence>
<dbReference type="Proteomes" id="UP001208689">
    <property type="component" value="Chromosome"/>
</dbReference>
<evidence type="ECO:0000256" key="2">
    <source>
        <dbReference type="ARBA" id="ARBA00023315"/>
    </source>
</evidence>
<keyword evidence="1" id="KW-0808">Transferase</keyword>
<feature type="compositionally biased region" description="Basic and acidic residues" evidence="3">
    <location>
        <begin position="246"/>
        <end position="255"/>
    </location>
</feature>
<protein>
    <recommendedName>
        <fullName evidence="4">Phospholipid/glycerol acyltransferase domain-containing protein</fullName>
    </recommendedName>
</protein>
<dbReference type="EMBL" id="CP104013">
    <property type="protein sequence ID" value="UYP46620.1"/>
    <property type="molecule type" value="Genomic_DNA"/>
</dbReference>
<dbReference type="SUPFAM" id="SSF69593">
    <property type="entry name" value="Glycerol-3-phosphate (1)-acyltransferase"/>
    <property type="match status" value="1"/>
</dbReference>
<proteinExistence type="predicted"/>